<keyword evidence="1" id="KW-0812">Transmembrane</keyword>
<feature type="transmembrane region" description="Helical" evidence="1">
    <location>
        <begin position="50"/>
        <end position="66"/>
    </location>
</feature>
<dbReference type="AlphaFoldDB" id="A0A1G2CZM1"/>
<gene>
    <name evidence="2" type="ORF">A3D65_06715</name>
</gene>
<protein>
    <submittedName>
        <fullName evidence="2">Uncharacterized protein</fullName>
    </submittedName>
</protein>
<feature type="transmembrane region" description="Helical" evidence="1">
    <location>
        <begin position="72"/>
        <end position="91"/>
    </location>
</feature>
<evidence type="ECO:0000313" key="2">
    <source>
        <dbReference type="EMBL" id="OGZ06826.1"/>
    </source>
</evidence>
<dbReference type="Proteomes" id="UP000177996">
    <property type="component" value="Unassembled WGS sequence"/>
</dbReference>
<evidence type="ECO:0000256" key="1">
    <source>
        <dbReference type="SAM" id="Phobius"/>
    </source>
</evidence>
<proteinExistence type="predicted"/>
<organism evidence="2 3">
    <name type="scientific">Candidatus Lloydbacteria bacterium RIFCSPHIGHO2_02_FULL_50_13</name>
    <dbReference type="NCBI Taxonomy" id="1798661"/>
    <lineage>
        <taxon>Bacteria</taxon>
        <taxon>Candidatus Lloydiibacteriota</taxon>
    </lineage>
</organism>
<reference evidence="2 3" key="1">
    <citation type="journal article" date="2016" name="Nat. Commun.">
        <title>Thousands of microbial genomes shed light on interconnected biogeochemical processes in an aquifer system.</title>
        <authorList>
            <person name="Anantharaman K."/>
            <person name="Brown C.T."/>
            <person name="Hug L.A."/>
            <person name="Sharon I."/>
            <person name="Castelle C.J."/>
            <person name="Probst A.J."/>
            <person name="Thomas B.C."/>
            <person name="Singh A."/>
            <person name="Wilkins M.J."/>
            <person name="Karaoz U."/>
            <person name="Brodie E.L."/>
            <person name="Williams K.H."/>
            <person name="Hubbard S.S."/>
            <person name="Banfield J.F."/>
        </authorList>
    </citation>
    <scope>NUCLEOTIDE SEQUENCE [LARGE SCALE GENOMIC DNA]</scope>
</reference>
<keyword evidence="1" id="KW-1133">Transmembrane helix</keyword>
<accession>A0A1G2CZM1</accession>
<evidence type="ECO:0000313" key="3">
    <source>
        <dbReference type="Proteomes" id="UP000177996"/>
    </source>
</evidence>
<name>A0A1G2CZM1_9BACT</name>
<comment type="caution">
    <text evidence="2">The sequence shown here is derived from an EMBL/GenBank/DDBJ whole genome shotgun (WGS) entry which is preliminary data.</text>
</comment>
<sequence length="101" mass="11131">MGIYHYNKLATHRVASTIDRSADTNRVSTEFAAPQKEHVMEDGKRQHYGKGRWGAVGALFVIALIARALGDVFVPAICGVFTVIIGMDFVIEKIHAELFGK</sequence>
<keyword evidence="1" id="KW-0472">Membrane</keyword>
<dbReference type="EMBL" id="MHLL01000076">
    <property type="protein sequence ID" value="OGZ06826.1"/>
    <property type="molecule type" value="Genomic_DNA"/>
</dbReference>